<comment type="caution">
    <text evidence="2">The sequence shown here is derived from an EMBL/GenBank/DDBJ whole genome shotgun (WGS) entry which is preliminary data.</text>
</comment>
<gene>
    <name evidence="2" type="ORF">IRJ16_04760</name>
</gene>
<keyword evidence="3" id="KW-1185">Reference proteome</keyword>
<protein>
    <submittedName>
        <fullName evidence="2">MBL fold metallo-hydrolase</fullName>
    </submittedName>
</protein>
<evidence type="ECO:0000313" key="3">
    <source>
        <dbReference type="Proteomes" id="UP000622475"/>
    </source>
</evidence>
<dbReference type="SMART" id="SM00849">
    <property type="entry name" value="Lactamase_B"/>
    <property type="match status" value="1"/>
</dbReference>
<dbReference type="PANTHER" id="PTHR43546">
    <property type="entry name" value="UPF0173 METAL-DEPENDENT HYDROLASE MJ1163-RELATED"/>
    <property type="match status" value="1"/>
</dbReference>
<dbReference type="InterPro" id="IPR001279">
    <property type="entry name" value="Metallo-B-lactamas"/>
</dbReference>
<dbReference type="Gene3D" id="3.60.15.10">
    <property type="entry name" value="Ribonuclease Z/Hydroxyacylglutathione hydrolase-like"/>
    <property type="match status" value="1"/>
</dbReference>
<dbReference type="InterPro" id="IPR036866">
    <property type="entry name" value="RibonucZ/Hydroxyglut_hydro"/>
</dbReference>
<dbReference type="Pfam" id="PF13483">
    <property type="entry name" value="Lactamase_B_3"/>
    <property type="match status" value="1"/>
</dbReference>
<name>A0A929KZ05_9SPHI</name>
<evidence type="ECO:0000313" key="2">
    <source>
        <dbReference type="EMBL" id="MBE9661185.1"/>
    </source>
</evidence>
<evidence type="ECO:0000259" key="1">
    <source>
        <dbReference type="SMART" id="SM00849"/>
    </source>
</evidence>
<feature type="domain" description="Metallo-beta-lactamase" evidence="1">
    <location>
        <begin position="7"/>
        <end position="177"/>
    </location>
</feature>
<dbReference type="PANTHER" id="PTHR43546:SF3">
    <property type="entry name" value="UPF0173 METAL-DEPENDENT HYDROLASE MJ1163"/>
    <property type="match status" value="1"/>
</dbReference>
<dbReference type="Proteomes" id="UP000622475">
    <property type="component" value="Unassembled WGS sequence"/>
</dbReference>
<proteinExistence type="predicted"/>
<dbReference type="SUPFAM" id="SSF56281">
    <property type="entry name" value="Metallo-hydrolase/oxidoreductase"/>
    <property type="match status" value="1"/>
</dbReference>
<dbReference type="RefSeq" id="WP_194110386.1">
    <property type="nucleotide sequence ID" value="NZ_JADFFL010000002.1"/>
</dbReference>
<organism evidence="2 3">
    <name type="scientific">Mucilaginibacter myungsuensis</name>
    <dbReference type="NCBI Taxonomy" id="649104"/>
    <lineage>
        <taxon>Bacteria</taxon>
        <taxon>Pseudomonadati</taxon>
        <taxon>Bacteroidota</taxon>
        <taxon>Sphingobacteriia</taxon>
        <taxon>Sphingobacteriales</taxon>
        <taxon>Sphingobacteriaceae</taxon>
        <taxon>Mucilaginibacter</taxon>
    </lineage>
</organism>
<dbReference type="InterPro" id="IPR050114">
    <property type="entry name" value="UPF0173_UPF0282_UlaG_hydrolase"/>
</dbReference>
<accession>A0A929KZ05</accession>
<dbReference type="AlphaFoldDB" id="A0A929KZ05"/>
<sequence length="216" mass="23952">MKISKYLHSCLVFENDGFKLLIDPGNISFAEGFIGPDEFGDVDAIIITHIHPDHFDMEQLPKIMELSGAPVYTVQQVINEMAKAGLQAEFIPNKVGPFVIESFAAQHELIMDNPLPEMAALVIDGKVLHPVDSLAAELLKYQGIELVLLPIMAPFTNEPTVAKFADALAAKQVLPVHDGFAKPFFLKQRYAAYKKHFDRLGIVFHDSMVLGHTVEV</sequence>
<reference evidence="2" key="1">
    <citation type="submission" date="2020-10" db="EMBL/GenBank/DDBJ databases">
        <title>Mucilaginibacter mali sp. nov., isolated from rhizosphere soil of apple orchard.</title>
        <authorList>
            <person name="Lee J.-S."/>
            <person name="Kim H.S."/>
            <person name="Kim J.-S."/>
        </authorList>
    </citation>
    <scope>NUCLEOTIDE SEQUENCE</scope>
    <source>
        <strain evidence="2">KCTC 22746</strain>
    </source>
</reference>
<dbReference type="EMBL" id="JADFFL010000002">
    <property type="protein sequence ID" value="MBE9661185.1"/>
    <property type="molecule type" value="Genomic_DNA"/>
</dbReference>